<dbReference type="eggNOG" id="ENOG502ZAAH">
    <property type="taxonomic scope" value="Bacteria"/>
</dbReference>
<protein>
    <submittedName>
        <fullName evidence="3">Uncharacterized protein</fullName>
    </submittedName>
</protein>
<evidence type="ECO:0000313" key="4">
    <source>
        <dbReference type="Proteomes" id="UP000003490"/>
    </source>
</evidence>
<sequence length="628" mass="67840">MKSIRTQDEGVSKVRKKITALTVVFSLIIAMFAGGLQTFAAGADDISITGLVSDSATAQKFRIDNQTNRQIEVQWQTEEYNTGWTPVTIAANGSAVVNCADPDMTGVKLMVYCDGEIKSLASLNTYSVNVVYQDQGGNRLGGATEYNTISGGVSHTAPSSLQLSGETYLISGPEYKEFSYQSNTTEIVYTYQHQQKQPITCPVLYVDQYGNQIGSASFQVQPNSAGSFTAPQSYTSNGRSYTLMAGQSASVSHDYNKGIQEYVFRYQLVTEESTRPYLFRVQYQTISGALLKSSSVTVQSGSTATFQVANEYMTADGTLYTKAAGEPSVISHNYNDSTRLYTVKYEESKATKPYDISVRYVDALTGLTLKTDSVHVGLNETARFTADSEITVNGVEYVAAAGQSRQIVHAFEDSKRIYEIYYSEKGAEAQSYPVTIRYFDVTEGRVLYTTTVTASYDSQLTVTAPENYTAGGENYVMLGGQSASIAHEFYSTRHAYVFFYRNVNDTANEDTIVEVTPEDNTVVVTPDGETIVATPGGEVTIDDEPVPLAPGTDDDASSQSSSSSNSSEASEVTIDDEEVPLAPGPGNQGGSSNSIGWWIAGGGVLLLAAGAAVLLIVMKKKKAKKDAQ</sequence>
<evidence type="ECO:0000256" key="1">
    <source>
        <dbReference type="SAM" id="MobiDB-lite"/>
    </source>
</evidence>
<evidence type="ECO:0000313" key="3">
    <source>
        <dbReference type="EMBL" id="EDO59573.1"/>
    </source>
</evidence>
<keyword evidence="2" id="KW-0472">Membrane</keyword>
<feature type="region of interest" description="Disordered" evidence="1">
    <location>
        <begin position="533"/>
        <end position="589"/>
    </location>
</feature>
<organism evidence="3 4">
    <name type="scientific">[Clostridium] leptum DSM 753</name>
    <dbReference type="NCBI Taxonomy" id="428125"/>
    <lineage>
        <taxon>Bacteria</taxon>
        <taxon>Bacillati</taxon>
        <taxon>Bacillota</taxon>
        <taxon>Clostridia</taxon>
        <taxon>Eubacteriales</taxon>
        <taxon>Oscillospiraceae</taxon>
        <taxon>Oscillospiraceae incertae sedis</taxon>
    </lineage>
</organism>
<gene>
    <name evidence="3" type="ORF">CLOLEP_03623</name>
</gene>
<accession>A7VYE5</accession>
<feature type="compositionally biased region" description="Low complexity" evidence="1">
    <location>
        <begin position="557"/>
        <end position="571"/>
    </location>
</feature>
<dbReference type="AlphaFoldDB" id="A7VYE5"/>
<keyword evidence="2" id="KW-1133">Transmembrane helix</keyword>
<proteinExistence type="predicted"/>
<reference evidence="3 4" key="2">
    <citation type="submission" date="2007-08" db="EMBL/GenBank/DDBJ databases">
        <authorList>
            <person name="Fulton L."/>
            <person name="Clifton S."/>
            <person name="Fulton B."/>
            <person name="Xu J."/>
            <person name="Minx P."/>
            <person name="Pepin K.H."/>
            <person name="Johnson M."/>
            <person name="Thiruvilangam P."/>
            <person name="Bhonagiri V."/>
            <person name="Nash W.E."/>
            <person name="Wang C."/>
            <person name="Mardis E.R."/>
            <person name="Wilson R.K."/>
        </authorList>
    </citation>
    <scope>NUCLEOTIDE SEQUENCE [LARGE SCALE GENOMIC DNA]</scope>
    <source>
        <strain evidence="3 4">DSM 753</strain>
    </source>
</reference>
<comment type="caution">
    <text evidence="3">The sequence shown here is derived from an EMBL/GenBank/DDBJ whole genome shotgun (WGS) entry which is preliminary data.</text>
</comment>
<evidence type="ECO:0000256" key="2">
    <source>
        <dbReference type="SAM" id="Phobius"/>
    </source>
</evidence>
<name>A7VYE5_9FIRM</name>
<feature type="transmembrane region" description="Helical" evidence="2">
    <location>
        <begin position="595"/>
        <end position="618"/>
    </location>
</feature>
<dbReference type="EMBL" id="ABCB02000021">
    <property type="protein sequence ID" value="EDO59573.1"/>
    <property type="molecule type" value="Genomic_DNA"/>
</dbReference>
<reference evidence="3 4" key="1">
    <citation type="submission" date="2007-08" db="EMBL/GenBank/DDBJ databases">
        <title>Draft genome sequence of Clostridium leptum (DSM 753).</title>
        <authorList>
            <person name="Sudarsanam P."/>
            <person name="Ley R."/>
            <person name="Guruge J."/>
            <person name="Turnbaugh P.J."/>
            <person name="Mahowald M."/>
            <person name="Liep D."/>
            <person name="Gordon J."/>
        </authorList>
    </citation>
    <scope>NUCLEOTIDE SEQUENCE [LARGE SCALE GENOMIC DNA]</scope>
    <source>
        <strain evidence="3 4">DSM 753</strain>
    </source>
</reference>
<keyword evidence="2" id="KW-0812">Transmembrane</keyword>
<dbReference type="Proteomes" id="UP000003490">
    <property type="component" value="Unassembled WGS sequence"/>
</dbReference>
<feature type="transmembrane region" description="Helical" evidence="2">
    <location>
        <begin position="20"/>
        <end position="40"/>
    </location>
</feature>
<dbReference type="HOGENOM" id="CLU_435282_0_0_9"/>